<organism evidence="5 6">
    <name type="scientific">Christiangramia fulva</name>
    <dbReference type="NCBI Taxonomy" id="2126553"/>
    <lineage>
        <taxon>Bacteria</taxon>
        <taxon>Pseudomonadati</taxon>
        <taxon>Bacteroidota</taxon>
        <taxon>Flavobacteriia</taxon>
        <taxon>Flavobacteriales</taxon>
        <taxon>Flavobacteriaceae</taxon>
        <taxon>Christiangramia</taxon>
    </lineage>
</organism>
<keyword evidence="6" id="KW-1185">Reference proteome</keyword>
<evidence type="ECO:0000313" key="5">
    <source>
        <dbReference type="EMBL" id="AVR47544.1"/>
    </source>
</evidence>
<evidence type="ECO:0000256" key="2">
    <source>
        <dbReference type="ARBA" id="ARBA00022801"/>
    </source>
</evidence>
<keyword evidence="2 5" id="KW-0378">Hydrolase</keyword>
<keyword evidence="1" id="KW-0547">Nucleotide-binding</keyword>
<sequence length="286" mass="31929">MKAEIEILQPGLFSTIQDNGRFGFMEFGVPVSGVMDKYAAKIVNLLLGNPVDAAVMEITLQGPQLKFHTAINICLSGADLSAAVNGNPVKRNELLQVENGDVLKFGKRKSGFRAYLGVSGGFDTEKVMNSRSWYRGITRNFKLEKNYFLKIHEFPLKTRSTNASIKVDENYLFDKSIDAFPGPEFDKLSEEQQEEIFKVYFSLEVSSNRMAISFAEKFSNEIEPILTGPVLPGTVQLTPAGNVIALMQDCQTTGGYPRILQLSEFGKQVLSQKMPGEKIRFKKVDY</sequence>
<dbReference type="Proteomes" id="UP000241507">
    <property type="component" value="Chromosome"/>
</dbReference>
<dbReference type="RefSeq" id="WP_107014311.1">
    <property type="nucleotide sequence ID" value="NZ_CP028136.1"/>
</dbReference>
<dbReference type="PANTHER" id="PTHR43309">
    <property type="entry name" value="5-OXOPROLINASE SUBUNIT C"/>
    <property type="match status" value="1"/>
</dbReference>
<dbReference type="EMBL" id="CP028136">
    <property type="protein sequence ID" value="AVR47544.1"/>
    <property type="molecule type" value="Genomic_DNA"/>
</dbReference>
<dbReference type="InterPro" id="IPR052708">
    <property type="entry name" value="PxpC"/>
</dbReference>
<dbReference type="PANTHER" id="PTHR43309:SF3">
    <property type="entry name" value="5-OXOPROLINASE SUBUNIT C"/>
    <property type="match status" value="1"/>
</dbReference>
<dbReference type="KEGG" id="grs:C7S20_17895"/>
<protein>
    <submittedName>
        <fullName evidence="5">Allophanate hydrolase</fullName>
    </submittedName>
</protein>
<dbReference type="GO" id="GO:0016787">
    <property type="term" value="F:hydrolase activity"/>
    <property type="evidence" value="ECO:0007669"/>
    <property type="project" value="UniProtKB-KW"/>
</dbReference>
<dbReference type="InterPro" id="IPR029000">
    <property type="entry name" value="Cyclophilin-like_dom_sf"/>
</dbReference>
<evidence type="ECO:0000256" key="3">
    <source>
        <dbReference type="ARBA" id="ARBA00022840"/>
    </source>
</evidence>
<dbReference type="SMART" id="SM00797">
    <property type="entry name" value="AHS2"/>
    <property type="match status" value="1"/>
</dbReference>
<dbReference type="OrthoDB" id="9782422at2"/>
<keyword evidence="3" id="KW-0067">ATP-binding</keyword>
<name>A0A2R3ZBF0_9FLAO</name>
<dbReference type="Pfam" id="PF02626">
    <property type="entry name" value="CT_A_B"/>
    <property type="match status" value="1"/>
</dbReference>
<accession>A0A2R3ZBF0</accession>
<dbReference type="InterPro" id="IPR003778">
    <property type="entry name" value="CT_A_B"/>
</dbReference>
<feature type="domain" description="Carboxyltransferase" evidence="4">
    <location>
        <begin position="26"/>
        <end position="286"/>
    </location>
</feature>
<proteinExistence type="predicted"/>
<reference evidence="6" key="1">
    <citation type="submission" date="2018-03" db="EMBL/GenBank/DDBJ databases">
        <title>Gramella fulva sp. nov., isolated from a dry surface of tidal flat.</title>
        <authorList>
            <person name="Hwang S.H."/>
            <person name="Hwang W.M."/>
            <person name="Kang K."/>
            <person name="Ahn T.-Y."/>
        </authorList>
    </citation>
    <scope>NUCLEOTIDE SEQUENCE [LARGE SCALE GENOMIC DNA]</scope>
    <source>
        <strain evidence="6">SH35</strain>
    </source>
</reference>
<evidence type="ECO:0000259" key="4">
    <source>
        <dbReference type="SMART" id="SM00797"/>
    </source>
</evidence>
<dbReference type="AlphaFoldDB" id="A0A2R3ZBF0"/>
<evidence type="ECO:0000256" key="1">
    <source>
        <dbReference type="ARBA" id="ARBA00022741"/>
    </source>
</evidence>
<evidence type="ECO:0000313" key="6">
    <source>
        <dbReference type="Proteomes" id="UP000241507"/>
    </source>
</evidence>
<gene>
    <name evidence="5" type="ORF">C7S20_17895</name>
</gene>
<dbReference type="GO" id="GO:0005524">
    <property type="term" value="F:ATP binding"/>
    <property type="evidence" value="ECO:0007669"/>
    <property type="project" value="UniProtKB-KW"/>
</dbReference>
<dbReference type="Gene3D" id="2.40.100.10">
    <property type="entry name" value="Cyclophilin-like"/>
    <property type="match status" value="1"/>
</dbReference>